<evidence type="ECO:0000313" key="8">
    <source>
        <dbReference type="Proteomes" id="UP001152087"/>
    </source>
</evidence>
<dbReference type="SUPFAM" id="SSF56176">
    <property type="entry name" value="FAD-binding/transporter-associated domain-like"/>
    <property type="match status" value="1"/>
</dbReference>
<dbReference type="InterPro" id="IPR050416">
    <property type="entry name" value="FAD-linked_Oxidoreductase"/>
</dbReference>
<dbReference type="GO" id="GO:0016491">
    <property type="term" value="F:oxidoreductase activity"/>
    <property type="evidence" value="ECO:0007669"/>
    <property type="project" value="UniProtKB-KW"/>
</dbReference>
<evidence type="ECO:0000256" key="3">
    <source>
        <dbReference type="ARBA" id="ARBA00022630"/>
    </source>
</evidence>
<evidence type="ECO:0000256" key="1">
    <source>
        <dbReference type="ARBA" id="ARBA00001974"/>
    </source>
</evidence>
<accession>A0A9W8QUD0</accession>
<dbReference type="Proteomes" id="UP001152087">
    <property type="component" value="Unassembled WGS sequence"/>
</dbReference>
<comment type="caution">
    <text evidence="7">The sequence shown here is derived from an EMBL/GenBank/DDBJ whole genome shotgun (WGS) entry which is preliminary data.</text>
</comment>
<dbReference type="InterPro" id="IPR006094">
    <property type="entry name" value="Oxid_FAD_bind_N"/>
</dbReference>
<dbReference type="InterPro" id="IPR016169">
    <property type="entry name" value="FAD-bd_PCMH_sub2"/>
</dbReference>
<dbReference type="InterPro" id="IPR036318">
    <property type="entry name" value="FAD-bd_PCMH-like_sf"/>
</dbReference>
<evidence type="ECO:0000313" key="7">
    <source>
        <dbReference type="EMBL" id="KAJ4176605.1"/>
    </source>
</evidence>
<evidence type="ECO:0000256" key="5">
    <source>
        <dbReference type="ARBA" id="ARBA00023002"/>
    </source>
</evidence>
<dbReference type="InterPro" id="IPR016166">
    <property type="entry name" value="FAD-bd_PCMH"/>
</dbReference>
<dbReference type="Pfam" id="PF01565">
    <property type="entry name" value="FAD_binding_4"/>
    <property type="match status" value="1"/>
</dbReference>
<proteinExistence type="inferred from homology"/>
<keyword evidence="8" id="KW-1185">Reference proteome</keyword>
<evidence type="ECO:0000259" key="6">
    <source>
        <dbReference type="PROSITE" id="PS51387"/>
    </source>
</evidence>
<name>A0A9W8QUD0_9HYPO</name>
<dbReference type="Gene3D" id="3.30.465.10">
    <property type="match status" value="1"/>
</dbReference>
<reference evidence="7" key="1">
    <citation type="submission" date="2022-09" db="EMBL/GenBank/DDBJ databases">
        <title>Fusarium specimens isolated from Avocado Roots.</title>
        <authorList>
            <person name="Stajich J."/>
            <person name="Roper C."/>
            <person name="Heimlech-Rivalta G."/>
        </authorList>
    </citation>
    <scope>NUCLEOTIDE SEQUENCE</scope>
    <source>
        <strain evidence="7">A02</strain>
    </source>
</reference>
<gene>
    <name evidence="7" type="ORF">NW755_014325</name>
</gene>
<dbReference type="EMBL" id="JAOQAV010000171">
    <property type="protein sequence ID" value="KAJ4176605.1"/>
    <property type="molecule type" value="Genomic_DNA"/>
</dbReference>
<comment type="cofactor">
    <cofactor evidence="1">
        <name>FAD</name>
        <dbReference type="ChEBI" id="CHEBI:57692"/>
    </cofactor>
</comment>
<evidence type="ECO:0000256" key="2">
    <source>
        <dbReference type="ARBA" id="ARBA00005466"/>
    </source>
</evidence>
<comment type="similarity">
    <text evidence="2">Belongs to the oxygen-dependent FAD-linked oxidoreductase family.</text>
</comment>
<keyword evidence="3" id="KW-0285">Flavoprotein</keyword>
<dbReference type="GO" id="GO:0071949">
    <property type="term" value="F:FAD binding"/>
    <property type="evidence" value="ECO:0007669"/>
    <property type="project" value="InterPro"/>
</dbReference>
<dbReference type="InterPro" id="IPR012951">
    <property type="entry name" value="BBE"/>
</dbReference>
<dbReference type="PANTHER" id="PTHR42973:SF39">
    <property type="entry name" value="FAD-BINDING PCMH-TYPE DOMAIN-CONTAINING PROTEIN"/>
    <property type="match status" value="1"/>
</dbReference>
<dbReference type="Pfam" id="PF08031">
    <property type="entry name" value="BBE"/>
    <property type="match status" value="1"/>
</dbReference>
<sequence>MRNVSVDLAARTVTYEGGCLFGDVDSALAAHGLATVGGLYNQTGVGGLVLGGGHGFLTARHGLAIDNLVSVEMVLADGSIVEVSETQKPDLFWAVRGAGAQFGIVTRFTSRAHPQGNVWGGALLFTLDKVPELIAFATAFANRGEHYIAVMGLMYDDASLDAEVRAFKRELSDYITTTCGYKGKRAPGDPAPCYVNLEHEALSPEDAFGDHVEQLRELKCRYDPQNVFHKWHGVVVEPKTPTSGQV</sequence>
<organism evidence="7 8">
    <name type="scientific">Fusarium falciforme</name>
    <dbReference type="NCBI Taxonomy" id="195108"/>
    <lineage>
        <taxon>Eukaryota</taxon>
        <taxon>Fungi</taxon>
        <taxon>Dikarya</taxon>
        <taxon>Ascomycota</taxon>
        <taxon>Pezizomycotina</taxon>
        <taxon>Sordariomycetes</taxon>
        <taxon>Hypocreomycetidae</taxon>
        <taxon>Hypocreales</taxon>
        <taxon>Nectriaceae</taxon>
        <taxon>Fusarium</taxon>
        <taxon>Fusarium solani species complex</taxon>
    </lineage>
</organism>
<dbReference type="PANTHER" id="PTHR42973">
    <property type="entry name" value="BINDING OXIDOREDUCTASE, PUTATIVE (AFU_ORTHOLOGUE AFUA_1G17690)-RELATED"/>
    <property type="match status" value="1"/>
</dbReference>
<keyword evidence="4" id="KW-0274">FAD</keyword>
<feature type="domain" description="FAD-binding PCMH-type" evidence="6">
    <location>
        <begin position="1"/>
        <end position="115"/>
    </location>
</feature>
<dbReference type="PROSITE" id="PS51387">
    <property type="entry name" value="FAD_PCMH"/>
    <property type="match status" value="1"/>
</dbReference>
<keyword evidence="5" id="KW-0560">Oxidoreductase</keyword>
<evidence type="ECO:0000256" key="4">
    <source>
        <dbReference type="ARBA" id="ARBA00022827"/>
    </source>
</evidence>
<protein>
    <recommendedName>
        <fullName evidence="6">FAD-binding PCMH-type domain-containing protein</fullName>
    </recommendedName>
</protein>
<dbReference type="AlphaFoldDB" id="A0A9W8QUD0"/>